<feature type="region of interest" description="Disordered" evidence="1">
    <location>
        <begin position="28"/>
        <end position="68"/>
    </location>
</feature>
<accession>A0ABR2QIQ5</accession>
<dbReference type="Proteomes" id="UP001396334">
    <property type="component" value="Unassembled WGS sequence"/>
</dbReference>
<keyword evidence="3" id="KW-1185">Reference proteome</keyword>
<sequence length="68" mass="7482">MAHTGHRPIMGHDHYHFEGWVDKKCSSCIDGTVDPTPSQPAAEETQQEEEHGEARVQGQKLHGSSSNS</sequence>
<evidence type="ECO:0000256" key="1">
    <source>
        <dbReference type="SAM" id="MobiDB-lite"/>
    </source>
</evidence>
<name>A0ABR2QIQ5_9ROSI</name>
<evidence type="ECO:0000313" key="2">
    <source>
        <dbReference type="EMBL" id="KAK9000509.1"/>
    </source>
</evidence>
<organism evidence="2 3">
    <name type="scientific">Hibiscus sabdariffa</name>
    <name type="common">roselle</name>
    <dbReference type="NCBI Taxonomy" id="183260"/>
    <lineage>
        <taxon>Eukaryota</taxon>
        <taxon>Viridiplantae</taxon>
        <taxon>Streptophyta</taxon>
        <taxon>Embryophyta</taxon>
        <taxon>Tracheophyta</taxon>
        <taxon>Spermatophyta</taxon>
        <taxon>Magnoliopsida</taxon>
        <taxon>eudicotyledons</taxon>
        <taxon>Gunneridae</taxon>
        <taxon>Pentapetalae</taxon>
        <taxon>rosids</taxon>
        <taxon>malvids</taxon>
        <taxon>Malvales</taxon>
        <taxon>Malvaceae</taxon>
        <taxon>Malvoideae</taxon>
        <taxon>Hibiscus</taxon>
    </lineage>
</organism>
<gene>
    <name evidence="2" type="ORF">V6N11_081002</name>
</gene>
<comment type="caution">
    <text evidence="2">The sequence shown here is derived from an EMBL/GenBank/DDBJ whole genome shotgun (WGS) entry which is preliminary data.</text>
</comment>
<reference evidence="2 3" key="1">
    <citation type="journal article" date="2024" name="G3 (Bethesda)">
        <title>Genome assembly of Hibiscus sabdariffa L. provides insights into metabolisms of medicinal natural products.</title>
        <authorList>
            <person name="Kim T."/>
        </authorList>
    </citation>
    <scope>NUCLEOTIDE SEQUENCE [LARGE SCALE GENOMIC DNA]</scope>
    <source>
        <strain evidence="2">TK-2024</strain>
        <tissue evidence="2">Old leaves</tissue>
    </source>
</reference>
<protein>
    <submittedName>
        <fullName evidence="2">Uncharacterized protein</fullName>
    </submittedName>
</protein>
<dbReference type="EMBL" id="JBBPBN010000037">
    <property type="protein sequence ID" value="KAK9000509.1"/>
    <property type="molecule type" value="Genomic_DNA"/>
</dbReference>
<evidence type="ECO:0000313" key="3">
    <source>
        <dbReference type="Proteomes" id="UP001396334"/>
    </source>
</evidence>
<proteinExistence type="predicted"/>